<comment type="catalytic activity">
    <reaction evidence="3">
        <text>dTDP-4-dehydro-6-deoxy-alpha-D-glucose = dTDP-4-dehydro-beta-L-rhamnose</text>
        <dbReference type="Rhea" id="RHEA:16969"/>
        <dbReference type="ChEBI" id="CHEBI:57649"/>
        <dbReference type="ChEBI" id="CHEBI:62830"/>
        <dbReference type="EC" id="5.1.3.13"/>
    </reaction>
</comment>
<comment type="caution">
    <text evidence="4">The sequence shown here is derived from an EMBL/GenBank/DDBJ whole genome shotgun (WGS) entry which is preliminary data.</text>
</comment>
<evidence type="ECO:0000256" key="1">
    <source>
        <dbReference type="PIRSR" id="PIRSR600888-1"/>
    </source>
</evidence>
<comment type="function">
    <text evidence="3">Catalyzes the epimerization of the C3' and C5'positions of dTDP-6-deoxy-D-xylo-4-hexulose, forming dTDP-6-deoxy-L-lyxo-4-hexulose.</text>
</comment>
<dbReference type="Gene3D" id="2.60.120.10">
    <property type="entry name" value="Jelly Rolls"/>
    <property type="match status" value="1"/>
</dbReference>
<organism evidence="4 7">
    <name type="scientific">Clostridium botulinum</name>
    <dbReference type="NCBI Taxonomy" id="1491"/>
    <lineage>
        <taxon>Bacteria</taxon>
        <taxon>Bacillati</taxon>
        <taxon>Bacillota</taxon>
        <taxon>Clostridia</taxon>
        <taxon>Eubacteriales</taxon>
        <taxon>Clostridiaceae</taxon>
        <taxon>Clostridium</taxon>
    </lineage>
</organism>
<dbReference type="GO" id="GO:0000271">
    <property type="term" value="P:polysaccharide biosynthetic process"/>
    <property type="evidence" value="ECO:0007669"/>
    <property type="project" value="TreeGrafter"/>
</dbReference>
<dbReference type="Pfam" id="PF00908">
    <property type="entry name" value="dTDP_sugar_isom"/>
    <property type="match status" value="1"/>
</dbReference>
<evidence type="ECO:0000256" key="3">
    <source>
        <dbReference type="RuleBase" id="RU364069"/>
    </source>
</evidence>
<dbReference type="GO" id="GO:0019305">
    <property type="term" value="P:dTDP-rhamnose biosynthetic process"/>
    <property type="evidence" value="ECO:0007669"/>
    <property type="project" value="UniProtKB-UniRule"/>
</dbReference>
<dbReference type="RefSeq" id="WP_061298017.1">
    <property type="nucleotide sequence ID" value="NZ_LFPA01000137.1"/>
</dbReference>
<gene>
    <name evidence="4" type="primary">rfbC</name>
    <name evidence="4" type="ORF">FC774_08670</name>
    <name evidence="5" type="ORF">FDB51_09375</name>
</gene>
<dbReference type="NCBIfam" id="TIGR01221">
    <property type="entry name" value="rmlC"/>
    <property type="match status" value="1"/>
</dbReference>
<feature type="active site" description="Proton acceptor" evidence="1">
    <location>
        <position position="62"/>
    </location>
</feature>
<dbReference type="SUPFAM" id="SSF51182">
    <property type="entry name" value="RmlC-like cupins"/>
    <property type="match status" value="1"/>
</dbReference>
<dbReference type="InterPro" id="IPR011051">
    <property type="entry name" value="RmlC_Cupin_sf"/>
</dbReference>
<dbReference type="AlphaFoldDB" id="A0A6B4FQR0"/>
<dbReference type="InterPro" id="IPR014710">
    <property type="entry name" value="RmlC-like_jellyroll"/>
</dbReference>
<comment type="pathway">
    <text evidence="3">Carbohydrate biosynthesis; dTDP-L-rhamnose biosynthesis.</text>
</comment>
<dbReference type="EC" id="5.1.3.13" evidence="3"/>
<dbReference type="PANTHER" id="PTHR21047">
    <property type="entry name" value="DTDP-6-DEOXY-D-GLUCOSE-3,5 EPIMERASE"/>
    <property type="match status" value="1"/>
</dbReference>
<comment type="subunit">
    <text evidence="3">Homodimer.</text>
</comment>
<proteinExistence type="inferred from homology"/>
<dbReference type="InterPro" id="IPR000888">
    <property type="entry name" value="RmlC-like"/>
</dbReference>
<dbReference type="GO" id="GO:0008830">
    <property type="term" value="F:dTDP-4-dehydrorhamnose 3,5-epimerase activity"/>
    <property type="evidence" value="ECO:0007669"/>
    <property type="project" value="UniProtKB-UniRule"/>
</dbReference>
<dbReference type="GO" id="GO:0005829">
    <property type="term" value="C:cytosol"/>
    <property type="evidence" value="ECO:0007669"/>
    <property type="project" value="TreeGrafter"/>
</dbReference>
<feature type="active site" description="Proton donor" evidence="1">
    <location>
        <position position="131"/>
    </location>
</feature>
<protein>
    <recommendedName>
        <fullName evidence="3">dTDP-4-dehydrorhamnose 3,5-epimerase</fullName>
        <ecNumber evidence="3">5.1.3.13</ecNumber>
    </recommendedName>
    <alternativeName>
        <fullName evidence="3">Thymidine diphospho-4-keto-rhamnose 3,5-epimerase</fullName>
    </alternativeName>
</protein>
<accession>A0A6B4FQR0</accession>
<dbReference type="UniPathway" id="UPA00124"/>
<dbReference type="EMBL" id="SWOV01000018">
    <property type="protein sequence ID" value="NFF87937.1"/>
    <property type="molecule type" value="Genomic_DNA"/>
</dbReference>
<keyword evidence="3 4" id="KW-0413">Isomerase</keyword>
<evidence type="ECO:0000256" key="2">
    <source>
        <dbReference type="PIRSR" id="PIRSR600888-3"/>
    </source>
</evidence>
<dbReference type="PANTHER" id="PTHR21047:SF2">
    <property type="entry name" value="THYMIDINE DIPHOSPHO-4-KETO-RHAMNOSE 3,5-EPIMERASE"/>
    <property type="match status" value="1"/>
</dbReference>
<name>A0A6B4FQR0_CLOBO</name>
<evidence type="ECO:0000313" key="6">
    <source>
        <dbReference type="Proteomes" id="UP000473681"/>
    </source>
</evidence>
<evidence type="ECO:0000313" key="5">
    <source>
        <dbReference type="EMBL" id="NFN35337.1"/>
    </source>
</evidence>
<dbReference type="CDD" id="cd00438">
    <property type="entry name" value="cupin_RmlC"/>
    <property type="match status" value="1"/>
</dbReference>
<evidence type="ECO:0000313" key="4">
    <source>
        <dbReference type="EMBL" id="NFF87937.1"/>
    </source>
</evidence>
<dbReference type="EMBL" id="SWVK01000011">
    <property type="protein sequence ID" value="NFN35337.1"/>
    <property type="molecule type" value="Genomic_DNA"/>
</dbReference>
<feature type="site" description="Participates in a stacking interaction with the thymidine ring of dTDP-4-oxo-6-deoxyglucose" evidence="2">
    <location>
        <position position="137"/>
    </location>
</feature>
<dbReference type="Proteomes" id="UP000476820">
    <property type="component" value="Unassembled WGS sequence"/>
</dbReference>
<comment type="similarity">
    <text evidence="3">Belongs to the dTDP-4-dehydrorhamnose 3,5-epimerase family.</text>
</comment>
<evidence type="ECO:0000313" key="7">
    <source>
        <dbReference type="Proteomes" id="UP000476820"/>
    </source>
</evidence>
<dbReference type="Proteomes" id="UP000473681">
    <property type="component" value="Unassembled WGS sequence"/>
</dbReference>
<reference evidence="6 7" key="1">
    <citation type="submission" date="2019-04" db="EMBL/GenBank/DDBJ databases">
        <title>Genome sequencing of Clostridium botulinum Groups I-IV and Clostridium butyricum.</title>
        <authorList>
            <person name="Brunt J."/>
            <person name="Van Vliet A.H.M."/>
            <person name="Stringer S.C."/>
            <person name="Carter A.T."/>
            <person name="Peck M.W."/>
        </authorList>
    </citation>
    <scope>NUCLEOTIDE SEQUENCE [LARGE SCALE GENOMIC DNA]</scope>
    <source>
        <strain evidence="4 7">1605</strain>
        <strain evidence="5 6">CB-K-33E</strain>
    </source>
</reference>
<sequence>MGNFNETKMDGVYVIEPGVFKDEKGYCTEMYNKKQFLKAGINMIFVQEFEFESKKGMLRGIHFQKQNNQGSLIKVTKGEGFIVAVDLRYVSTTFGKWESFILNEENKKQVYIPEGFAHGFLTLSDEATFNYKCTEFYHPEDNGGIMWNDPDINIKWPLEKIENVILSEKDKLYPRFKDLNLKKYPQIYKNKSYYC</sequence>